<reference evidence="3" key="1">
    <citation type="journal article" date="2017" name="Nat. Commun.">
        <title>The asparagus genome sheds light on the origin and evolution of a young Y chromosome.</title>
        <authorList>
            <person name="Harkess A."/>
            <person name="Zhou J."/>
            <person name="Xu C."/>
            <person name="Bowers J.E."/>
            <person name="Van der Hulst R."/>
            <person name="Ayyampalayam S."/>
            <person name="Mercati F."/>
            <person name="Riccardi P."/>
            <person name="McKain M.R."/>
            <person name="Kakrana A."/>
            <person name="Tang H."/>
            <person name="Ray J."/>
            <person name="Groenendijk J."/>
            <person name="Arikit S."/>
            <person name="Mathioni S.M."/>
            <person name="Nakano M."/>
            <person name="Shan H."/>
            <person name="Telgmann-Rauber A."/>
            <person name="Kanno A."/>
            <person name="Yue Z."/>
            <person name="Chen H."/>
            <person name="Li W."/>
            <person name="Chen Y."/>
            <person name="Xu X."/>
            <person name="Zhang Y."/>
            <person name="Luo S."/>
            <person name="Chen H."/>
            <person name="Gao J."/>
            <person name="Mao Z."/>
            <person name="Pires J.C."/>
            <person name="Luo M."/>
            <person name="Kudrna D."/>
            <person name="Wing R.A."/>
            <person name="Meyers B.C."/>
            <person name="Yi K."/>
            <person name="Kong H."/>
            <person name="Lavrijsen P."/>
            <person name="Sunseri F."/>
            <person name="Falavigna A."/>
            <person name="Ye Y."/>
            <person name="Leebens-Mack J.H."/>
            <person name="Chen G."/>
        </authorList>
    </citation>
    <scope>NUCLEOTIDE SEQUENCE [LARGE SCALE GENOMIC DNA]</scope>
    <source>
        <strain evidence="3">cv. DH0086</strain>
    </source>
</reference>
<dbReference type="GO" id="GO:0005846">
    <property type="term" value="C:nuclear cap binding complex"/>
    <property type="evidence" value="ECO:0007669"/>
    <property type="project" value="InterPro"/>
</dbReference>
<dbReference type="Pfam" id="PF02854">
    <property type="entry name" value="MIF4G"/>
    <property type="match status" value="1"/>
</dbReference>
<gene>
    <name evidence="2" type="ORF">A4U43_C07F9310</name>
</gene>
<dbReference type="GO" id="GO:0005634">
    <property type="term" value="C:nucleus"/>
    <property type="evidence" value="ECO:0007669"/>
    <property type="project" value="TreeGrafter"/>
</dbReference>
<dbReference type="PANTHER" id="PTHR12412:SF2">
    <property type="entry name" value="NUCLEAR CAP-BINDING PROTEIN SUBUNIT 1"/>
    <property type="match status" value="1"/>
</dbReference>
<dbReference type="GO" id="GO:0006406">
    <property type="term" value="P:mRNA export from nucleus"/>
    <property type="evidence" value="ECO:0007669"/>
    <property type="project" value="InterPro"/>
</dbReference>
<dbReference type="GO" id="GO:0003729">
    <property type="term" value="F:mRNA binding"/>
    <property type="evidence" value="ECO:0007669"/>
    <property type="project" value="TreeGrafter"/>
</dbReference>
<sequence length="176" mass="19895">MSSSSSWRSLLLRIGDKCPEYGGSVDFKEHIDTCYNVLLREWENSKDDIFELLLQCAEQLPHKAPFYGVLVGLINLENENFAKQVVDITHSRFQDALYSGNCNRIRILLRFLTVLMCSNVVQPDSLVGIFEILLSSAATTIDDDNGNPSWQSRADFYVTCILSSLPWGVAELIEVR</sequence>
<dbReference type="GO" id="GO:0000339">
    <property type="term" value="F:RNA cap binding"/>
    <property type="evidence" value="ECO:0007669"/>
    <property type="project" value="InterPro"/>
</dbReference>
<keyword evidence="3" id="KW-1185">Reference proteome</keyword>
<organism evidence="2 3">
    <name type="scientific">Asparagus officinalis</name>
    <name type="common">Garden asparagus</name>
    <dbReference type="NCBI Taxonomy" id="4686"/>
    <lineage>
        <taxon>Eukaryota</taxon>
        <taxon>Viridiplantae</taxon>
        <taxon>Streptophyta</taxon>
        <taxon>Embryophyta</taxon>
        <taxon>Tracheophyta</taxon>
        <taxon>Spermatophyta</taxon>
        <taxon>Magnoliopsida</taxon>
        <taxon>Liliopsida</taxon>
        <taxon>Asparagales</taxon>
        <taxon>Asparagaceae</taxon>
        <taxon>Asparagoideae</taxon>
        <taxon>Asparagus</taxon>
    </lineage>
</organism>
<dbReference type="InterPro" id="IPR027159">
    <property type="entry name" value="CBP80"/>
</dbReference>
<proteinExistence type="predicted"/>
<dbReference type="GO" id="GO:0000184">
    <property type="term" value="P:nuclear-transcribed mRNA catabolic process, nonsense-mediated decay"/>
    <property type="evidence" value="ECO:0007669"/>
    <property type="project" value="TreeGrafter"/>
</dbReference>
<dbReference type="InterPro" id="IPR003890">
    <property type="entry name" value="MIF4G-like_typ-3"/>
</dbReference>
<evidence type="ECO:0000313" key="3">
    <source>
        <dbReference type="Proteomes" id="UP000243459"/>
    </source>
</evidence>
<dbReference type="Gene3D" id="1.25.40.180">
    <property type="match status" value="1"/>
</dbReference>
<accession>A0A5P1EAL3</accession>
<dbReference type="AlphaFoldDB" id="A0A5P1EAL3"/>
<dbReference type="EMBL" id="CM007387">
    <property type="protein sequence ID" value="ONK62902.1"/>
    <property type="molecule type" value="Genomic_DNA"/>
</dbReference>
<dbReference type="InterPro" id="IPR016024">
    <property type="entry name" value="ARM-type_fold"/>
</dbReference>
<evidence type="ECO:0000313" key="2">
    <source>
        <dbReference type="EMBL" id="ONK62902.1"/>
    </source>
</evidence>
<dbReference type="PANTHER" id="PTHR12412">
    <property type="entry name" value="CAP BINDING PROTEIN"/>
    <property type="match status" value="1"/>
</dbReference>
<name>A0A5P1EAL3_ASPOF</name>
<feature type="domain" description="MIF4G" evidence="1">
    <location>
        <begin position="26"/>
        <end position="172"/>
    </location>
</feature>
<dbReference type="Proteomes" id="UP000243459">
    <property type="component" value="Chromosome 7"/>
</dbReference>
<dbReference type="SUPFAM" id="SSF48371">
    <property type="entry name" value="ARM repeat"/>
    <property type="match status" value="1"/>
</dbReference>
<protein>
    <recommendedName>
        <fullName evidence="1">MIF4G domain-containing protein</fullName>
    </recommendedName>
</protein>
<dbReference type="OMA" id="YSGNCNR"/>
<dbReference type="Gramene" id="ONK62902">
    <property type="protein sequence ID" value="ONK62902"/>
    <property type="gene ID" value="A4U43_C07F9310"/>
</dbReference>
<evidence type="ECO:0000259" key="1">
    <source>
        <dbReference type="Pfam" id="PF02854"/>
    </source>
</evidence>